<dbReference type="InterPro" id="IPR000702">
    <property type="entry name" value="Ribosomal_uL6-like"/>
</dbReference>
<dbReference type="GO" id="GO:0019843">
    <property type="term" value="F:rRNA binding"/>
    <property type="evidence" value="ECO:0007669"/>
    <property type="project" value="UniProtKB-UniRule"/>
</dbReference>
<dbReference type="PANTHER" id="PTHR11655">
    <property type="entry name" value="60S/50S RIBOSOMAL PROTEIN L6/L9"/>
    <property type="match status" value="1"/>
</dbReference>
<comment type="function">
    <text evidence="3 5">This protein binds to the 23S rRNA, and is important in its secondary structure. It is located near the subunit interface in the base of the L7/L12 stalk, and near the tRNA binding site of the peptidyltransferase center.</text>
</comment>
<dbReference type="GO" id="GO:0022625">
    <property type="term" value="C:cytosolic large ribosomal subunit"/>
    <property type="evidence" value="ECO:0007669"/>
    <property type="project" value="UniProtKB-UniRule"/>
</dbReference>
<feature type="domain" description="Large ribosomal subunit protein uL6 alpha-beta" evidence="6">
    <location>
        <begin position="11"/>
        <end position="85"/>
    </location>
</feature>
<keyword evidence="1 3" id="KW-0689">Ribosomal protein</keyword>
<sequence length="189" mass="20346">MSRIGNKPIEIPAGVEVTIEGMEVQVQGPKGALKRAFPNLVVIEKEGTVIRVSPRNKETLNKTEHAMWGTARQLVSNMIQGVQTGYEKKLEIEGVGYRAAVQGDALNLELGYTNPISLKIPEGLLVQVEKNVVTVSGIDKEVVGQFSSHVRKSRGAEPYKGKGVKYVGEQIRRKLGKRAAATAGAGGAK</sequence>
<evidence type="ECO:0000313" key="7">
    <source>
        <dbReference type="EMBL" id="OHA73472.1"/>
    </source>
</evidence>
<dbReference type="PIRSF" id="PIRSF002162">
    <property type="entry name" value="Ribosomal_L6"/>
    <property type="match status" value="1"/>
</dbReference>
<dbReference type="HAMAP" id="MF_01365_B">
    <property type="entry name" value="Ribosomal_uL6_B"/>
    <property type="match status" value="1"/>
</dbReference>
<dbReference type="PANTHER" id="PTHR11655:SF14">
    <property type="entry name" value="LARGE RIBOSOMAL SUBUNIT PROTEIN UL6M"/>
    <property type="match status" value="1"/>
</dbReference>
<protein>
    <recommendedName>
        <fullName evidence="3">Large ribosomal subunit protein uL6</fullName>
    </recommendedName>
</protein>
<dbReference type="InterPro" id="IPR019906">
    <property type="entry name" value="Ribosomal_uL6_bac-type"/>
</dbReference>
<comment type="subunit">
    <text evidence="3">Part of the 50S ribosomal subunit.</text>
</comment>
<gene>
    <name evidence="3" type="primary">rplF</name>
    <name evidence="7" type="ORF">A3B24_03095</name>
</gene>
<evidence type="ECO:0000256" key="1">
    <source>
        <dbReference type="ARBA" id="ARBA00022980"/>
    </source>
</evidence>
<evidence type="ECO:0000313" key="8">
    <source>
        <dbReference type="Proteomes" id="UP000176917"/>
    </source>
</evidence>
<reference evidence="7 8" key="1">
    <citation type="journal article" date="2016" name="Nat. Commun.">
        <title>Thousands of microbial genomes shed light on interconnected biogeochemical processes in an aquifer system.</title>
        <authorList>
            <person name="Anantharaman K."/>
            <person name="Brown C.T."/>
            <person name="Hug L.A."/>
            <person name="Sharon I."/>
            <person name="Castelle C.J."/>
            <person name="Probst A.J."/>
            <person name="Thomas B.C."/>
            <person name="Singh A."/>
            <person name="Wilkins M.J."/>
            <person name="Karaoz U."/>
            <person name="Brodie E.L."/>
            <person name="Williams K.H."/>
            <person name="Hubbard S.S."/>
            <person name="Banfield J.F."/>
        </authorList>
    </citation>
    <scope>NUCLEOTIDE SEQUENCE [LARGE SCALE GENOMIC DNA]</scope>
</reference>
<evidence type="ECO:0000259" key="6">
    <source>
        <dbReference type="Pfam" id="PF00347"/>
    </source>
</evidence>
<name>A0A1G2RMF9_9BACT</name>
<dbReference type="Gene3D" id="3.90.930.12">
    <property type="entry name" value="Ribosomal protein L6, alpha-beta domain"/>
    <property type="match status" value="2"/>
</dbReference>
<feature type="domain" description="Large ribosomal subunit protein uL6 alpha-beta" evidence="6">
    <location>
        <begin position="94"/>
        <end position="166"/>
    </location>
</feature>
<dbReference type="Proteomes" id="UP000176917">
    <property type="component" value="Unassembled WGS sequence"/>
</dbReference>
<evidence type="ECO:0000256" key="4">
    <source>
        <dbReference type="RuleBase" id="RU003869"/>
    </source>
</evidence>
<keyword evidence="3 5" id="KW-0699">rRNA-binding</keyword>
<dbReference type="SUPFAM" id="SSF56053">
    <property type="entry name" value="Ribosomal protein L6"/>
    <property type="match status" value="2"/>
</dbReference>
<dbReference type="InterPro" id="IPR020040">
    <property type="entry name" value="Ribosomal_uL6_a/b-dom"/>
</dbReference>
<dbReference type="GO" id="GO:0002181">
    <property type="term" value="P:cytoplasmic translation"/>
    <property type="evidence" value="ECO:0007669"/>
    <property type="project" value="TreeGrafter"/>
</dbReference>
<organism evidence="7 8">
    <name type="scientific">Candidatus Wildermuthbacteria bacterium RIFCSPLOWO2_01_FULL_48_16</name>
    <dbReference type="NCBI Taxonomy" id="1802461"/>
    <lineage>
        <taxon>Bacteria</taxon>
        <taxon>Candidatus Wildermuthiibacteriota</taxon>
    </lineage>
</organism>
<dbReference type="PRINTS" id="PR00059">
    <property type="entry name" value="RIBOSOMALL6"/>
</dbReference>
<proteinExistence type="inferred from homology"/>
<comment type="similarity">
    <text evidence="3 4">Belongs to the universal ribosomal protein uL6 family.</text>
</comment>
<keyword evidence="3 5" id="KW-0694">RNA-binding</keyword>
<dbReference type="InterPro" id="IPR036789">
    <property type="entry name" value="Ribosomal_uL6-like_a/b-dom_sf"/>
</dbReference>
<evidence type="ECO:0000256" key="2">
    <source>
        <dbReference type="ARBA" id="ARBA00023274"/>
    </source>
</evidence>
<evidence type="ECO:0000256" key="5">
    <source>
        <dbReference type="RuleBase" id="RU003870"/>
    </source>
</evidence>
<dbReference type="STRING" id="1802461.A3B24_03095"/>
<dbReference type="NCBIfam" id="TIGR03654">
    <property type="entry name" value="L6_bact"/>
    <property type="match status" value="1"/>
</dbReference>
<dbReference type="GO" id="GO:0003735">
    <property type="term" value="F:structural constituent of ribosome"/>
    <property type="evidence" value="ECO:0007669"/>
    <property type="project" value="UniProtKB-UniRule"/>
</dbReference>
<accession>A0A1G2RMF9</accession>
<dbReference type="AlphaFoldDB" id="A0A1G2RMF9"/>
<dbReference type="Pfam" id="PF00347">
    <property type="entry name" value="Ribosomal_L6"/>
    <property type="match status" value="2"/>
</dbReference>
<keyword evidence="2 3" id="KW-0687">Ribonucleoprotein</keyword>
<evidence type="ECO:0000256" key="3">
    <source>
        <dbReference type="HAMAP-Rule" id="MF_01365"/>
    </source>
</evidence>
<dbReference type="EMBL" id="MHUG01000011">
    <property type="protein sequence ID" value="OHA73472.1"/>
    <property type="molecule type" value="Genomic_DNA"/>
</dbReference>
<comment type="caution">
    <text evidence="7">The sequence shown here is derived from an EMBL/GenBank/DDBJ whole genome shotgun (WGS) entry which is preliminary data.</text>
</comment>